<proteinExistence type="predicted"/>
<name>A0ABU2UIR6_9ACTN</name>
<protein>
    <submittedName>
        <fullName evidence="3">Uncharacterized protein</fullName>
    </submittedName>
</protein>
<keyword evidence="2" id="KW-0812">Transmembrane</keyword>
<dbReference type="Proteomes" id="UP001180489">
    <property type="component" value="Unassembled WGS sequence"/>
</dbReference>
<feature type="transmembrane region" description="Helical" evidence="2">
    <location>
        <begin position="41"/>
        <end position="61"/>
    </location>
</feature>
<comment type="caution">
    <text evidence="3">The sequence shown here is derived from an EMBL/GenBank/DDBJ whole genome shotgun (WGS) entry which is preliminary data.</text>
</comment>
<feature type="region of interest" description="Disordered" evidence="1">
    <location>
        <begin position="182"/>
        <end position="205"/>
    </location>
</feature>
<gene>
    <name evidence="3" type="ORF">RM863_12735</name>
</gene>
<dbReference type="RefSeq" id="WP_311635064.1">
    <property type="nucleotide sequence ID" value="NZ_JAVRFF010000012.1"/>
</dbReference>
<evidence type="ECO:0000256" key="1">
    <source>
        <dbReference type="SAM" id="MobiDB-lite"/>
    </source>
</evidence>
<organism evidence="3 4">
    <name type="scientific">Streptomyces hintoniae</name>
    <dbReference type="NCBI Taxonomy" id="3075521"/>
    <lineage>
        <taxon>Bacteria</taxon>
        <taxon>Bacillati</taxon>
        <taxon>Actinomycetota</taxon>
        <taxon>Actinomycetes</taxon>
        <taxon>Kitasatosporales</taxon>
        <taxon>Streptomycetaceae</taxon>
        <taxon>Streptomyces</taxon>
    </lineage>
</organism>
<dbReference type="EMBL" id="JAVRFF010000012">
    <property type="protein sequence ID" value="MDT0472990.1"/>
    <property type="molecule type" value="Genomic_DNA"/>
</dbReference>
<evidence type="ECO:0000256" key="2">
    <source>
        <dbReference type="SAM" id="Phobius"/>
    </source>
</evidence>
<keyword evidence="2" id="KW-1133">Transmembrane helix</keyword>
<sequence length="205" mass="22235">MSRLAPGADRLARGTYLAARRRLERAAAWIARARRDDLTGWRAALGCWARIALLALGLLLLGRLIRALPALMWLLSGAWLVSAWRAGRPASAEAADEPSEEPPTEAPAEAPGEALRALLLEVMGEADAVHLATVLAHLQEKGHWTGRTVTDLRRRLAALEVPHDRSVKVRGVPTWGVRRKHLQEATQAPSPVPTQETPTEASTAA</sequence>
<evidence type="ECO:0000313" key="3">
    <source>
        <dbReference type="EMBL" id="MDT0472990.1"/>
    </source>
</evidence>
<evidence type="ECO:0000313" key="4">
    <source>
        <dbReference type="Proteomes" id="UP001180489"/>
    </source>
</evidence>
<reference evidence="3" key="1">
    <citation type="submission" date="2024-05" db="EMBL/GenBank/DDBJ databases">
        <title>30 novel species of actinomycetes from the DSMZ collection.</title>
        <authorList>
            <person name="Nouioui I."/>
        </authorList>
    </citation>
    <scope>NUCLEOTIDE SEQUENCE</scope>
    <source>
        <strain evidence="3">DSM 41014</strain>
    </source>
</reference>
<keyword evidence="4" id="KW-1185">Reference proteome</keyword>
<accession>A0ABU2UIR6</accession>
<feature type="compositionally biased region" description="Polar residues" evidence="1">
    <location>
        <begin position="184"/>
        <end position="205"/>
    </location>
</feature>
<keyword evidence="2" id="KW-0472">Membrane</keyword>